<feature type="region of interest" description="Disordered" evidence="1">
    <location>
        <begin position="29"/>
        <end position="51"/>
    </location>
</feature>
<proteinExistence type="predicted"/>
<evidence type="ECO:0000256" key="1">
    <source>
        <dbReference type="SAM" id="MobiDB-lite"/>
    </source>
</evidence>
<dbReference type="Proteomes" id="UP000747542">
    <property type="component" value="Unassembled WGS sequence"/>
</dbReference>
<comment type="caution">
    <text evidence="2">The sequence shown here is derived from an EMBL/GenBank/DDBJ whole genome shotgun (WGS) entry which is preliminary data.</text>
</comment>
<keyword evidence="3" id="KW-1185">Reference proteome</keyword>
<evidence type="ECO:0000313" key="2">
    <source>
        <dbReference type="EMBL" id="KAG7159604.1"/>
    </source>
</evidence>
<accession>A0A8J5MQ57</accession>
<sequence length="97" mass="10477">MTVVPAIHQMVSSGWRPSWKNDDRIPAGDISESGIPKLTERHAGSDTTSFSPSGFATARSTGMSGRECIVVAILDRFCCFLNAYCPPWSSGLPLLCE</sequence>
<dbReference type="AlphaFoldDB" id="A0A8J5MQ57"/>
<evidence type="ECO:0000313" key="3">
    <source>
        <dbReference type="Proteomes" id="UP000747542"/>
    </source>
</evidence>
<gene>
    <name evidence="2" type="ORF">Hamer_G004269</name>
</gene>
<name>A0A8J5MQ57_HOMAM</name>
<protein>
    <submittedName>
        <fullName evidence="2">Uncharacterized protein</fullName>
    </submittedName>
</protein>
<dbReference type="EMBL" id="JAHLQT010033114">
    <property type="protein sequence ID" value="KAG7159604.1"/>
    <property type="molecule type" value="Genomic_DNA"/>
</dbReference>
<organism evidence="2 3">
    <name type="scientific">Homarus americanus</name>
    <name type="common">American lobster</name>
    <dbReference type="NCBI Taxonomy" id="6706"/>
    <lineage>
        <taxon>Eukaryota</taxon>
        <taxon>Metazoa</taxon>
        <taxon>Ecdysozoa</taxon>
        <taxon>Arthropoda</taxon>
        <taxon>Crustacea</taxon>
        <taxon>Multicrustacea</taxon>
        <taxon>Malacostraca</taxon>
        <taxon>Eumalacostraca</taxon>
        <taxon>Eucarida</taxon>
        <taxon>Decapoda</taxon>
        <taxon>Pleocyemata</taxon>
        <taxon>Astacidea</taxon>
        <taxon>Nephropoidea</taxon>
        <taxon>Nephropidae</taxon>
        <taxon>Homarus</taxon>
    </lineage>
</organism>
<reference evidence="2" key="1">
    <citation type="journal article" date="2021" name="Sci. Adv.">
        <title>The American lobster genome reveals insights on longevity, neural, and immune adaptations.</title>
        <authorList>
            <person name="Polinski J.M."/>
            <person name="Zimin A.V."/>
            <person name="Clark K.F."/>
            <person name="Kohn A.B."/>
            <person name="Sadowski N."/>
            <person name="Timp W."/>
            <person name="Ptitsyn A."/>
            <person name="Khanna P."/>
            <person name="Romanova D.Y."/>
            <person name="Williams P."/>
            <person name="Greenwood S.J."/>
            <person name="Moroz L.L."/>
            <person name="Walt D.R."/>
            <person name="Bodnar A.G."/>
        </authorList>
    </citation>
    <scope>NUCLEOTIDE SEQUENCE</scope>
    <source>
        <strain evidence="2">GMGI-L3</strain>
    </source>
</reference>